<feature type="chain" id="PRO_5007294122" evidence="1">
    <location>
        <begin position="19"/>
        <end position="113"/>
    </location>
</feature>
<dbReference type="AlphaFoldDB" id="A0A137NWD9"/>
<protein>
    <submittedName>
        <fullName evidence="2">Uncharacterized protein</fullName>
    </submittedName>
</protein>
<accession>A0A137NWD9</accession>
<proteinExistence type="predicted"/>
<evidence type="ECO:0000313" key="3">
    <source>
        <dbReference type="Proteomes" id="UP000070444"/>
    </source>
</evidence>
<dbReference type="Proteomes" id="UP000070444">
    <property type="component" value="Unassembled WGS sequence"/>
</dbReference>
<sequence>MKYILGISLALFAKLAQASCDVHKYDDLLQTTYNRDTNKFVDRQNTTHSLQLDGLRGAYYIPACYDKTDQFPPKAHPKGEYLYVHLRKDSTVFKFYCEPPQHKDLICSESNAV</sequence>
<evidence type="ECO:0000313" key="2">
    <source>
        <dbReference type="EMBL" id="KXN66949.1"/>
    </source>
</evidence>
<dbReference type="EMBL" id="KQ964674">
    <property type="protein sequence ID" value="KXN66949.1"/>
    <property type="molecule type" value="Genomic_DNA"/>
</dbReference>
<evidence type="ECO:0000256" key="1">
    <source>
        <dbReference type="SAM" id="SignalP"/>
    </source>
</evidence>
<reference evidence="2 3" key="1">
    <citation type="journal article" date="2015" name="Genome Biol. Evol.">
        <title>Phylogenomic analyses indicate that early fungi evolved digesting cell walls of algal ancestors of land plants.</title>
        <authorList>
            <person name="Chang Y."/>
            <person name="Wang S."/>
            <person name="Sekimoto S."/>
            <person name="Aerts A.L."/>
            <person name="Choi C."/>
            <person name="Clum A."/>
            <person name="LaButti K.M."/>
            <person name="Lindquist E.A."/>
            <person name="Yee Ngan C."/>
            <person name="Ohm R.A."/>
            <person name="Salamov A.A."/>
            <person name="Grigoriev I.V."/>
            <person name="Spatafora J.W."/>
            <person name="Berbee M.L."/>
        </authorList>
    </citation>
    <scope>NUCLEOTIDE SEQUENCE [LARGE SCALE GENOMIC DNA]</scope>
    <source>
        <strain evidence="2 3">NRRL 28638</strain>
    </source>
</reference>
<organism evidence="2 3">
    <name type="scientific">Conidiobolus coronatus (strain ATCC 28846 / CBS 209.66 / NRRL 28638)</name>
    <name type="common">Delacroixia coronata</name>
    <dbReference type="NCBI Taxonomy" id="796925"/>
    <lineage>
        <taxon>Eukaryota</taxon>
        <taxon>Fungi</taxon>
        <taxon>Fungi incertae sedis</taxon>
        <taxon>Zoopagomycota</taxon>
        <taxon>Entomophthoromycotina</taxon>
        <taxon>Entomophthoromycetes</taxon>
        <taxon>Entomophthorales</taxon>
        <taxon>Ancylistaceae</taxon>
        <taxon>Conidiobolus</taxon>
    </lineage>
</organism>
<feature type="signal peptide" evidence="1">
    <location>
        <begin position="1"/>
        <end position="18"/>
    </location>
</feature>
<name>A0A137NWD9_CONC2</name>
<keyword evidence="3" id="KW-1185">Reference proteome</keyword>
<keyword evidence="1" id="KW-0732">Signal</keyword>
<gene>
    <name evidence="2" type="ORF">CONCODRAFT_167943</name>
</gene>